<name>A0A127F5G9_STEDE</name>
<dbReference type="KEGG" id="sdf:ACG33_00835"/>
<dbReference type="RefSeq" id="WP_066917935.1">
    <property type="nucleotide sequence ID" value="NZ_CP011971.1"/>
</dbReference>
<dbReference type="Proteomes" id="UP000070250">
    <property type="component" value="Chromosome"/>
</dbReference>
<dbReference type="EMBL" id="CP011971">
    <property type="protein sequence ID" value="AMN45673.1"/>
    <property type="molecule type" value="Genomic_DNA"/>
</dbReference>
<organism evidence="3 4">
    <name type="scientific">Steroidobacter denitrificans</name>
    <dbReference type="NCBI Taxonomy" id="465721"/>
    <lineage>
        <taxon>Bacteria</taxon>
        <taxon>Pseudomonadati</taxon>
        <taxon>Pseudomonadota</taxon>
        <taxon>Gammaproteobacteria</taxon>
        <taxon>Steroidobacterales</taxon>
        <taxon>Steroidobacteraceae</taxon>
        <taxon>Steroidobacter</taxon>
    </lineage>
</organism>
<keyword evidence="4" id="KW-1185">Reference proteome</keyword>
<protein>
    <submittedName>
        <fullName evidence="3">Uncharacterized protein</fullName>
    </submittedName>
</protein>
<sequence>MSSRRRFFLICTSVLLVPLTSTFDAIADSPDDPKPAEVLEAPQAPAPRTNAAPAATASAAPQESAPSAIPAQSDPDEDVDAGKAPESTLDGRTSPQRFVPSEQVRADFDVSFPIDI</sequence>
<evidence type="ECO:0000256" key="1">
    <source>
        <dbReference type="SAM" id="MobiDB-lite"/>
    </source>
</evidence>
<proteinExistence type="predicted"/>
<accession>A0A127F5G9</accession>
<feature type="compositionally biased region" description="Low complexity" evidence="1">
    <location>
        <begin position="41"/>
        <end position="73"/>
    </location>
</feature>
<gene>
    <name evidence="3" type="ORF">ACG33_00835</name>
</gene>
<feature type="region of interest" description="Disordered" evidence="1">
    <location>
        <begin position="24"/>
        <end position="116"/>
    </location>
</feature>
<feature type="signal peptide" evidence="2">
    <location>
        <begin position="1"/>
        <end position="27"/>
    </location>
</feature>
<dbReference type="AlphaFoldDB" id="A0A127F5G9"/>
<evidence type="ECO:0000313" key="3">
    <source>
        <dbReference type="EMBL" id="AMN45673.1"/>
    </source>
</evidence>
<evidence type="ECO:0000313" key="4">
    <source>
        <dbReference type="Proteomes" id="UP000070250"/>
    </source>
</evidence>
<keyword evidence="2" id="KW-0732">Signal</keyword>
<dbReference type="STRING" id="465721.ACG33_00835"/>
<evidence type="ECO:0000256" key="2">
    <source>
        <dbReference type="SAM" id="SignalP"/>
    </source>
</evidence>
<feature type="chain" id="PRO_5007448149" evidence="2">
    <location>
        <begin position="28"/>
        <end position="116"/>
    </location>
</feature>
<reference evidence="3 4" key="1">
    <citation type="submission" date="2015-06" db="EMBL/GenBank/DDBJ databases">
        <title>A Comprehensive Approach to Explore the Metabolic and Phylogenetic Diversity of Bacterial Steroid Degradation in the Environment: Testosterone as an Example.</title>
        <authorList>
            <person name="Yang F.-C."/>
            <person name="Chen Y.-L."/>
            <person name="Yu C.-P."/>
            <person name="Tang S.-L."/>
            <person name="Wang P.-H."/>
            <person name="Ismail W."/>
            <person name="Wang C.-H."/>
            <person name="Yang C.-Y."/>
            <person name="Chiang Y.-R."/>
        </authorList>
    </citation>
    <scope>NUCLEOTIDE SEQUENCE [LARGE SCALE GENOMIC DNA]</scope>
    <source>
        <strain evidence="3 4">DSM 18526</strain>
    </source>
</reference>